<dbReference type="InterPro" id="IPR010708">
    <property type="entry name" value="5'(3')-deoxyribonucleotidase"/>
</dbReference>
<dbReference type="PANTHER" id="PTHR16504">
    <property type="entry name" value="5'(3')-DEOXYRIBONUCLEOTIDASE"/>
    <property type="match status" value="1"/>
</dbReference>
<dbReference type="GO" id="GO:0009223">
    <property type="term" value="P:pyrimidine deoxyribonucleotide catabolic process"/>
    <property type="evidence" value="ECO:0007669"/>
    <property type="project" value="TreeGrafter"/>
</dbReference>
<evidence type="ECO:0000313" key="3">
    <source>
        <dbReference type="EMBL" id="RHW35773.1"/>
    </source>
</evidence>
<protein>
    <submittedName>
        <fullName evidence="3">5'-3'-deoxyribonucleotidase</fullName>
    </submittedName>
</protein>
<name>A0A396S5J6_9BACL</name>
<dbReference type="SFLD" id="SFLDG01126">
    <property type="entry name" value="C1.2:_Nucleotidase_Like"/>
    <property type="match status" value="1"/>
</dbReference>
<accession>A0A396S5J6</accession>
<dbReference type="InterPro" id="IPR023214">
    <property type="entry name" value="HAD_sf"/>
</dbReference>
<dbReference type="SUPFAM" id="SSF56784">
    <property type="entry name" value="HAD-like"/>
    <property type="match status" value="1"/>
</dbReference>
<feature type="active site" description="Nucleophile" evidence="2">
    <location>
        <position position="7"/>
    </location>
</feature>
<dbReference type="Gene3D" id="3.40.50.1000">
    <property type="entry name" value="HAD superfamily/HAD-like"/>
    <property type="match status" value="1"/>
</dbReference>
<dbReference type="PANTHER" id="PTHR16504:SF4">
    <property type="entry name" value="5'(3')-DEOXYRIBONUCLEOTIDASE"/>
    <property type="match status" value="1"/>
</dbReference>
<dbReference type="Gene3D" id="1.10.40.40">
    <property type="entry name" value="Deoxyribonucleotidase, domain 2"/>
    <property type="match status" value="1"/>
</dbReference>
<proteinExistence type="inferred from homology"/>
<evidence type="ECO:0000256" key="1">
    <source>
        <dbReference type="ARBA" id="ARBA00009589"/>
    </source>
</evidence>
<sequence length="186" mass="21955">MKSIAVDMDQVLADFLGKASKAFKERYNISIPREEFNVMKLEAQYPELAKEFFLMINEPDFFRDFELEDPYAVPVLKELNEHYEIYIATAAMDVPGSFTAKYEWLMEHFPFLDPQYFIYCGDKKVVKADYLIDDNIKQLRSFTGEGILYSQPYNLHCDEFKRVHNWQEIRNLFIGSDQDSLLVKSK</sequence>
<comment type="similarity">
    <text evidence="1">Belongs to the 5'(3')-deoxyribonucleotidase family.</text>
</comment>
<dbReference type="InterPro" id="IPR036412">
    <property type="entry name" value="HAD-like_sf"/>
</dbReference>
<organism evidence="3 4">
    <name type="scientific">Ureibacillus yapensis</name>
    <dbReference type="NCBI Taxonomy" id="2304605"/>
    <lineage>
        <taxon>Bacteria</taxon>
        <taxon>Bacillati</taxon>
        <taxon>Bacillota</taxon>
        <taxon>Bacilli</taxon>
        <taxon>Bacillales</taxon>
        <taxon>Caryophanaceae</taxon>
        <taxon>Ureibacillus</taxon>
    </lineage>
</organism>
<dbReference type="AlphaFoldDB" id="A0A396S5J6"/>
<dbReference type="OrthoDB" id="278110at2"/>
<comment type="caution">
    <text evidence="3">The sequence shown here is derived from an EMBL/GenBank/DDBJ whole genome shotgun (WGS) entry which is preliminary data.</text>
</comment>
<keyword evidence="4" id="KW-1185">Reference proteome</keyword>
<dbReference type="Pfam" id="PF06941">
    <property type="entry name" value="NT5C"/>
    <property type="match status" value="1"/>
</dbReference>
<evidence type="ECO:0000313" key="4">
    <source>
        <dbReference type="Proteomes" id="UP000265692"/>
    </source>
</evidence>
<dbReference type="SFLD" id="SFLDG01146">
    <property type="entry name" value="C1.2.2"/>
    <property type="match status" value="1"/>
</dbReference>
<dbReference type="SFLD" id="SFLDS00003">
    <property type="entry name" value="Haloacid_Dehalogenase"/>
    <property type="match status" value="1"/>
</dbReference>
<feature type="active site" description="Proton donor" evidence="2">
    <location>
        <position position="9"/>
    </location>
</feature>
<dbReference type="GO" id="GO:0008253">
    <property type="term" value="F:5'-nucleotidase activity"/>
    <property type="evidence" value="ECO:0007669"/>
    <property type="project" value="InterPro"/>
</dbReference>
<evidence type="ECO:0000256" key="2">
    <source>
        <dbReference type="PIRSR" id="PIRSR610708-1"/>
    </source>
</evidence>
<reference evidence="3 4" key="1">
    <citation type="submission" date="2018-08" db="EMBL/GenBank/DDBJ databases">
        <title>Lysinibacillus sp. YLB-03 draft genome sequence.</title>
        <authorList>
            <person name="Yu L."/>
        </authorList>
    </citation>
    <scope>NUCLEOTIDE SEQUENCE [LARGE SCALE GENOMIC DNA]</scope>
    <source>
        <strain evidence="3 4">YLB-03</strain>
    </source>
</reference>
<gene>
    <name evidence="3" type="ORF">D1B33_11735</name>
</gene>
<dbReference type="Proteomes" id="UP000265692">
    <property type="component" value="Unassembled WGS sequence"/>
</dbReference>
<dbReference type="EMBL" id="QWEI01000006">
    <property type="protein sequence ID" value="RHW35773.1"/>
    <property type="molecule type" value="Genomic_DNA"/>
</dbReference>